<name>A0AAV4CV34_9GAST</name>
<dbReference type="AlphaFoldDB" id="A0AAV4CV34"/>
<keyword evidence="3" id="KW-1185">Reference proteome</keyword>
<gene>
    <name evidence="2" type="ORF">PoB_006222600</name>
</gene>
<evidence type="ECO:0000256" key="1">
    <source>
        <dbReference type="SAM" id="MobiDB-lite"/>
    </source>
</evidence>
<feature type="region of interest" description="Disordered" evidence="1">
    <location>
        <begin position="46"/>
        <end position="89"/>
    </location>
</feature>
<feature type="compositionally biased region" description="Polar residues" evidence="1">
    <location>
        <begin position="53"/>
        <end position="79"/>
    </location>
</feature>
<comment type="caution">
    <text evidence="2">The sequence shown here is derived from an EMBL/GenBank/DDBJ whole genome shotgun (WGS) entry which is preliminary data.</text>
</comment>
<sequence length="136" mass="15374">MIRMMLVTNHIVRHGVSPAEFYQVGEVPGFLPSKGVNPQRLLPLAGQKRKQDITSNWPEQHNWKLETSSPNYPTEQLGSSKKKASKTTLQNEKIQTACLHETHQHQTYDFISKDFNASGMTGPIDTKKAFSPQVKK</sequence>
<protein>
    <submittedName>
        <fullName evidence="2">Uncharacterized protein</fullName>
    </submittedName>
</protein>
<evidence type="ECO:0000313" key="2">
    <source>
        <dbReference type="EMBL" id="GFO35721.1"/>
    </source>
</evidence>
<dbReference type="EMBL" id="BLXT01007004">
    <property type="protein sequence ID" value="GFO35721.1"/>
    <property type="molecule type" value="Genomic_DNA"/>
</dbReference>
<dbReference type="Proteomes" id="UP000735302">
    <property type="component" value="Unassembled WGS sequence"/>
</dbReference>
<reference evidence="2 3" key="1">
    <citation type="journal article" date="2021" name="Elife">
        <title>Chloroplast acquisition without the gene transfer in kleptoplastic sea slugs, Plakobranchus ocellatus.</title>
        <authorList>
            <person name="Maeda T."/>
            <person name="Takahashi S."/>
            <person name="Yoshida T."/>
            <person name="Shimamura S."/>
            <person name="Takaki Y."/>
            <person name="Nagai Y."/>
            <person name="Toyoda A."/>
            <person name="Suzuki Y."/>
            <person name="Arimoto A."/>
            <person name="Ishii H."/>
            <person name="Satoh N."/>
            <person name="Nishiyama T."/>
            <person name="Hasebe M."/>
            <person name="Maruyama T."/>
            <person name="Minagawa J."/>
            <person name="Obokata J."/>
            <person name="Shigenobu S."/>
        </authorList>
    </citation>
    <scope>NUCLEOTIDE SEQUENCE [LARGE SCALE GENOMIC DNA]</scope>
</reference>
<evidence type="ECO:0000313" key="3">
    <source>
        <dbReference type="Proteomes" id="UP000735302"/>
    </source>
</evidence>
<proteinExistence type="predicted"/>
<organism evidence="2 3">
    <name type="scientific">Plakobranchus ocellatus</name>
    <dbReference type="NCBI Taxonomy" id="259542"/>
    <lineage>
        <taxon>Eukaryota</taxon>
        <taxon>Metazoa</taxon>
        <taxon>Spiralia</taxon>
        <taxon>Lophotrochozoa</taxon>
        <taxon>Mollusca</taxon>
        <taxon>Gastropoda</taxon>
        <taxon>Heterobranchia</taxon>
        <taxon>Euthyneura</taxon>
        <taxon>Panpulmonata</taxon>
        <taxon>Sacoglossa</taxon>
        <taxon>Placobranchoidea</taxon>
        <taxon>Plakobranchidae</taxon>
        <taxon>Plakobranchus</taxon>
    </lineage>
</organism>
<accession>A0AAV4CV34</accession>